<protein>
    <recommendedName>
        <fullName evidence="3">Origin recognition complex subunit 3</fullName>
    </recommendedName>
</protein>
<dbReference type="Pfam" id="PF18137">
    <property type="entry name" value="WHD_ORC"/>
    <property type="match status" value="1"/>
</dbReference>
<dbReference type="AlphaFoldDB" id="A0A9W8LKI2"/>
<feature type="compositionally biased region" description="Low complexity" evidence="10">
    <location>
        <begin position="24"/>
        <end position="34"/>
    </location>
</feature>
<evidence type="ECO:0000259" key="13">
    <source>
        <dbReference type="Pfam" id="PF19675"/>
    </source>
</evidence>
<feature type="domain" description="Origin recognition complex subunit 3 winged helix C-terminal" evidence="12">
    <location>
        <begin position="651"/>
        <end position="771"/>
    </location>
</feature>
<feature type="domain" description="Origin recognition complex subunit 3 N-terminal" evidence="11">
    <location>
        <begin position="11"/>
        <end position="373"/>
    </location>
</feature>
<evidence type="ECO:0000313" key="14">
    <source>
        <dbReference type="EMBL" id="KAJ2785487.1"/>
    </source>
</evidence>
<keyword evidence="4" id="KW-0597">Phosphoprotein</keyword>
<dbReference type="InterPro" id="IPR045663">
    <property type="entry name" value="ORC3_ins"/>
</dbReference>
<dbReference type="GO" id="GO:0003688">
    <property type="term" value="F:DNA replication origin binding"/>
    <property type="evidence" value="ECO:0007669"/>
    <property type="project" value="TreeGrafter"/>
</dbReference>
<dbReference type="Proteomes" id="UP001140172">
    <property type="component" value="Unassembled WGS sequence"/>
</dbReference>
<evidence type="ECO:0000256" key="10">
    <source>
        <dbReference type="SAM" id="MobiDB-lite"/>
    </source>
</evidence>
<feature type="compositionally biased region" description="Low complexity" evidence="10">
    <location>
        <begin position="42"/>
        <end position="53"/>
    </location>
</feature>
<organism evidence="14 15">
    <name type="scientific">Coemansia interrupta</name>
    <dbReference type="NCBI Taxonomy" id="1126814"/>
    <lineage>
        <taxon>Eukaryota</taxon>
        <taxon>Fungi</taxon>
        <taxon>Fungi incertae sedis</taxon>
        <taxon>Zoopagomycota</taxon>
        <taxon>Kickxellomycotina</taxon>
        <taxon>Kickxellomycetes</taxon>
        <taxon>Kickxellales</taxon>
        <taxon>Kickxellaceae</taxon>
        <taxon>Coemansia</taxon>
    </lineage>
</organism>
<dbReference type="Pfam" id="PF07034">
    <property type="entry name" value="ORC3_N"/>
    <property type="match status" value="1"/>
</dbReference>
<dbReference type="GO" id="GO:0005664">
    <property type="term" value="C:nuclear origin of replication recognition complex"/>
    <property type="evidence" value="ECO:0007669"/>
    <property type="project" value="InterPro"/>
</dbReference>
<feature type="domain" description="Origin recognition complex subunit 3 insertion" evidence="13">
    <location>
        <begin position="398"/>
        <end position="637"/>
    </location>
</feature>
<gene>
    <name evidence="14" type="primary">ORC3</name>
    <name evidence="14" type="ORF">GGI15_001915</name>
</gene>
<evidence type="ECO:0000259" key="11">
    <source>
        <dbReference type="Pfam" id="PF07034"/>
    </source>
</evidence>
<comment type="caution">
    <text evidence="14">The sequence shown here is derived from an EMBL/GenBank/DDBJ whole genome shotgun (WGS) entry which is preliminary data.</text>
</comment>
<keyword evidence="6" id="KW-0238">DNA-binding</keyword>
<evidence type="ECO:0000256" key="8">
    <source>
        <dbReference type="ARBA" id="ARBA00026084"/>
    </source>
</evidence>
<evidence type="ECO:0000256" key="4">
    <source>
        <dbReference type="ARBA" id="ARBA00022553"/>
    </source>
</evidence>
<keyword evidence="15" id="KW-1185">Reference proteome</keyword>
<comment type="function">
    <text evidence="9">Component of the origin recognition complex (ORC) that binds origins of replication. DNA-binding is ATP-dependent. The specific DNA sequences that define origins of replication have not been identified yet. ORC is required to assemble the pre-replication complex necessary to initiate DNA replication. Binds histone H3 and H4 trimethylation marks H3K9me3, H3K27me3 and H4K20me3.</text>
</comment>
<comment type="subcellular location">
    <subcellularLocation>
        <location evidence="1">Nucleus</location>
    </subcellularLocation>
</comment>
<dbReference type="CDD" id="cd20704">
    <property type="entry name" value="Orc3"/>
    <property type="match status" value="1"/>
</dbReference>
<dbReference type="PANTHER" id="PTHR12748">
    <property type="entry name" value="ORIGIN RECOGNITION COMPLEX SUBUNIT 3"/>
    <property type="match status" value="1"/>
</dbReference>
<name>A0A9W8LKI2_9FUNG</name>
<feature type="compositionally biased region" description="Basic and acidic residues" evidence="10">
    <location>
        <begin position="54"/>
        <end position="63"/>
    </location>
</feature>
<dbReference type="EMBL" id="JANBUM010000087">
    <property type="protein sequence ID" value="KAJ2785487.1"/>
    <property type="molecule type" value="Genomic_DNA"/>
</dbReference>
<dbReference type="GO" id="GO:0031261">
    <property type="term" value="C:DNA replication preinitiation complex"/>
    <property type="evidence" value="ECO:0007669"/>
    <property type="project" value="TreeGrafter"/>
</dbReference>
<accession>A0A9W8LKI2</accession>
<dbReference type="InterPro" id="IPR040855">
    <property type="entry name" value="ORC_WH_C"/>
</dbReference>
<dbReference type="OrthoDB" id="10265211at2759"/>
<evidence type="ECO:0000259" key="12">
    <source>
        <dbReference type="Pfam" id="PF18137"/>
    </source>
</evidence>
<dbReference type="Pfam" id="PF19675">
    <property type="entry name" value="ORC3_ins"/>
    <property type="match status" value="1"/>
</dbReference>
<proteinExistence type="inferred from homology"/>
<dbReference type="InterPro" id="IPR045667">
    <property type="entry name" value="ORC3_N"/>
</dbReference>
<dbReference type="InterPro" id="IPR020795">
    <property type="entry name" value="ORC3"/>
</dbReference>
<comment type="similarity">
    <text evidence="2">Belongs to the ORC3 family.</text>
</comment>
<evidence type="ECO:0000256" key="2">
    <source>
        <dbReference type="ARBA" id="ARBA00010977"/>
    </source>
</evidence>
<evidence type="ECO:0000256" key="9">
    <source>
        <dbReference type="ARBA" id="ARBA00045241"/>
    </source>
</evidence>
<evidence type="ECO:0000256" key="3">
    <source>
        <dbReference type="ARBA" id="ARBA00019085"/>
    </source>
</evidence>
<feature type="region of interest" description="Disordered" evidence="10">
    <location>
        <begin position="24"/>
        <end position="65"/>
    </location>
</feature>
<keyword evidence="7" id="KW-0539">Nucleus</keyword>
<evidence type="ECO:0000313" key="15">
    <source>
        <dbReference type="Proteomes" id="UP001140172"/>
    </source>
</evidence>
<dbReference type="GO" id="GO:0006270">
    <property type="term" value="P:DNA replication initiation"/>
    <property type="evidence" value="ECO:0007669"/>
    <property type="project" value="TreeGrafter"/>
</dbReference>
<sequence>MVDTYKPMDVFDSMTECTFILKPTTQQSQQQKQQPQKKSRAKSAAGRRSSMAAGREDNADHDISANGGFVPLLQGKEPVESMELRRRLFADMWTPLEHLLSETEKRVNNEGVTEVCDFVSASYTRVETTEKGQLASPFAEIATAVVFSGVNTGDHSNLFQSLQDQLYENSHYVVMLESQYCTSLPNMLKSMLEQVAAGLGIGTGGGSKGRAGGGTGVGFKGIPYDMSLLRIWWDEATPRKGSRIVVILQDFEGFGPLVVDDFIRIAANYCQDVPIVVVFGLATSYECVHQSLTKASISMLNVERFNLQRSKQCIDTVIRSVFVESASVLSFGAEAYKSLLDQFLLYSFSITGFVKKLKFAIMDFFYAQPLSVLSAMVSRLDQDGNCATFSIRECPIRLCQEQIELIRMQRSVQRFFDKKVEMDGDDGRKYTVKALVDDDFLQDSVLPEMLRHLVSYRQSYSLGISMVQAIQDTMPEAQHKPLRTLHYYGISQLFDEGTHWKTLSAAIRRMKVPEMEQLLTRFDSILNSSDSLDLQYVETSGTDIKSLLQQARELVANPDQTLKDEGYGEGKTLADAPSKRIRTRTDMDNRPFLLFDNSSTDQELRALDICCGYIESILRACLSPYQNVPLYEVFYYRHSFLLDTTFSAQPRAAVQTALGKSQYYIDCDCCNGSSAVGDDDRDDEADERIMPSMNDTSIAYRLHQECGRMINLYDWYSAFSSVVEQESTFMPKAPSQSEIQARFLRASEEMRFLGFIKSTQRKTDHVVRLTWGH</sequence>
<dbReference type="GO" id="GO:0005656">
    <property type="term" value="C:nuclear pre-replicative complex"/>
    <property type="evidence" value="ECO:0007669"/>
    <property type="project" value="TreeGrafter"/>
</dbReference>
<evidence type="ECO:0000256" key="7">
    <source>
        <dbReference type="ARBA" id="ARBA00023242"/>
    </source>
</evidence>
<evidence type="ECO:0000256" key="6">
    <source>
        <dbReference type="ARBA" id="ARBA00023125"/>
    </source>
</evidence>
<keyword evidence="5" id="KW-0235">DNA replication</keyword>
<comment type="subunit">
    <text evidence="8">Component of ORC, a complex composed of at least 6 subunits: ORC1, ORC2, ORC3, ORC4, ORC5 and ORC6. ORC is regulated in a cell-cycle dependent manner. It is sequentially assembled at the exit from anaphase of mitosis and disassembled as cells enter S phase.</text>
</comment>
<reference evidence="14" key="1">
    <citation type="submission" date="2022-07" db="EMBL/GenBank/DDBJ databases">
        <title>Phylogenomic reconstructions and comparative analyses of Kickxellomycotina fungi.</title>
        <authorList>
            <person name="Reynolds N.K."/>
            <person name="Stajich J.E."/>
            <person name="Barry K."/>
            <person name="Grigoriev I.V."/>
            <person name="Crous P."/>
            <person name="Smith M.E."/>
        </authorList>
    </citation>
    <scope>NUCLEOTIDE SEQUENCE</scope>
    <source>
        <strain evidence="14">BCRC 34489</strain>
    </source>
</reference>
<evidence type="ECO:0000256" key="5">
    <source>
        <dbReference type="ARBA" id="ARBA00022705"/>
    </source>
</evidence>
<dbReference type="PANTHER" id="PTHR12748:SF0">
    <property type="entry name" value="ORIGIN RECOGNITION COMPLEX SUBUNIT 3"/>
    <property type="match status" value="1"/>
</dbReference>
<evidence type="ECO:0000256" key="1">
    <source>
        <dbReference type="ARBA" id="ARBA00004123"/>
    </source>
</evidence>